<feature type="region of interest" description="Disordered" evidence="1">
    <location>
        <begin position="1"/>
        <end position="23"/>
    </location>
</feature>
<reference evidence="2 3" key="2">
    <citation type="journal article" date="2017" name="Nature">
        <title>The Apostasia genome and the evolution of orchids.</title>
        <authorList>
            <person name="Zhang G.Q."/>
            <person name="Liu K.W."/>
            <person name="Li Z."/>
            <person name="Lohaus R."/>
            <person name="Hsiao Y.Y."/>
            <person name="Niu S.C."/>
            <person name="Wang J.Y."/>
            <person name="Lin Y.C."/>
            <person name="Xu Q."/>
            <person name="Chen L.J."/>
            <person name="Yoshida K."/>
            <person name="Fujiwara S."/>
            <person name="Wang Z.W."/>
            <person name="Zhang Y.Q."/>
            <person name="Mitsuda N."/>
            <person name="Wang M."/>
            <person name="Liu G.H."/>
            <person name="Pecoraro L."/>
            <person name="Huang H.X."/>
            <person name="Xiao X.J."/>
            <person name="Lin M."/>
            <person name="Wu X.Y."/>
            <person name="Wu W.L."/>
            <person name="Chen Y.Y."/>
            <person name="Chang S.B."/>
            <person name="Sakamoto S."/>
            <person name="Ohme-Takagi M."/>
            <person name="Yagi M."/>
            <person name="Zeng S.J."/>
            <person name="Shen C.Y."/>
            <person name="Yeh C.M."/>
            <person name="Luo Y.B."/>
            <person name="Tsai W.C."/>
            <person name="Van de Peer Y."/>
            <person name="Liu Z.J."/>
        </authorList>
    </citation>
    <scope>NUCLEOTIDE SEQUENCE [LARGE SCALE GENOMIC DNA]</scope>
    <source>
        <tissue evidence="2">The whole plant</tissue>
    </source>
</reference>
<accession>A0A2I0VRF8</accession>
<name>A0A2I0VRF8_9ASPA</name>
<protein>
    <submittedName>
        <fullName evidence="2">Uncharacterized protein</fullName>
    </submittedName>
</protein>
<organism evidence="2 3">
    <name type="scientific">Dendrobium catenatum</name>
    <dbReference type="NCBI Taxonomy" id="906689"/>
    <lineage>
        <taxon>Eukaryota</taxon>
        <taxon>Viridiplantae</taxon>
        <taxon>Streptophyta</taxon>
        <taxon>Embryophyta</taxon>
        <taxon>Tracheophyta</taxon>
        <taxon>Spermatophyta</taxon>
        <taxon>Magnoliopsida</taxon>
        <taxon>Liliopsida</taxon>
        <taxon>Asparagales</taxon>
        <taxon>Orchidaceae</taxon>
        <taxon>Epidendroideae</taxon>
        <taxon>Malaxideae</taxon>
        <taxon>Dendrobiinae</taxon>
        <taxon>Dendrobium</taxon>
    </lineage>
</organism>
<dbReference type="AlphaFoldDB" id="A0A2I0VRF8"/>
<reference evidence="2 3" key="1">
    <citation type="journal article" date="2016" name="Sci. Rep.">
        <title>The Dendrobium catenatum Lindl. genome sequence provides insights into polysaccharide synthase, floral development and adaptive evolution.</title>
        <authorList>
            <person name="Zhang G.Q."/>
            <person name="Xu Q."/>
            <person name="Bian C."/>
            <person name="Tsai W.C."/>
            <person name="Yeh C.M."/>
            <person name="Liu K.W."/>
            <person name="Yoshida K."/>
            <person name="Zhang L.S."/>
            <person name="Chang S.B."/>
            <person name="Chen F."/>
            <person name="Shi Y."/>
            <person name="Su Y.Y."/>
            <person name="Zhang Y.Q."/>
            <person name="Chen L.J."/>
            <person name="Yin Y."/>
            <person name="Lin M."/>
            <person name="Huang H."/>
            <person name="Deng H."/>
            <person name="Wang Z.W."/>
            <person name="Zhu S.L."/>
            <person name="Zhao X."/>
            <person name="Deng C."/>
            <person name="Niu S.C."/>
            <person name="Huang J."/>
            <person name="Wang M."/>
            <person name="Liu G.H."/>
            <person name="Yang H.J."/>
            <person name="Xiao X.J."/>
            <person name="Hsiao Y.Y."/>
            <person name="Wu W.L."/>
            <person name="Chen Y.Y."/>
            <person name="Mitsuda N."/>
            <person name="Ohme-Takagi M."/>
            <person name="Luo Y.B."/>
            <person name="Van de Peer Y."/>
            <person name="Liu Z.J."/>
        </authorList>
    </citation>
    <scope>NUCLEOTIDE SEQUENCE [LARGE SCALE GENOMIC DNA]</scope>
    <source>
        <tissue evidence="2">The whole plant</tissue>
    </source>
</reference>
<keyword evidence="3" id="KW-1185">Reference proteome</keyword>
<proteinExistence type="predicted"/>
<sequence>MVHKYISNDVFTDPSSPPTISLPSTSPQLSGLLSLQSFLPLKPPTFCTLDAFDDHLVFFGGSEMLTCSEAVYAHNFLFATSSGGRPILGPNRSFFAYTTSPSN</sequence>
<evidence type="ECO:0000313" key="2">
    <source>
        <dbReference type="EMBL" id="PKU65994.1"/>
    </source>
</evidence>
<gene>
    <name evidence="2" type="ORF">MA16_Dca009069</name>
</gene>
<evidence type="ECO:0000313" key="3">
    <source>
        <dbReference type="Proteomes" id="UP000233837"/>
    </source>
</evidence>
<evidence type="ECO:0000256" key="1">
    <source>
        <dbReference type="SAM" id="MobiDB-lite"/>
    </source>
</evidence>
<dbReference type="EMBL" id="KZ503303">
    <property type="protein sequence ID" value="PKU65994.1"/>
    <property type="molecule type" value="Genomic_DNA"/>
</dbReference>
<dbReference type="Proteomes" id="UP000233837">
    <property type="component" value="Unassembled WGS sequence"/>
</dbReference>